<accession>A0ABX1EZH2</accession>
<comment type="caution">
    <text evidence="4">The sequence shown here is derived from an EMBL/GenBank/DDBJ whole genome shotgun (WGS) entry which is preliminary data.</text>
</comment>
<dbReference type="EMBL" id="JAAVTX010000003">
    <property type="protein sequence ID" value="NKE45491.1"/>
    <property type="molecule type" value="Genomic_DNA"/>
</dbReference>
<dbReference type="NCBIfam" id="TIGR00369">
    <property type="entry name" value="unchar_dom_1"/>
    <property type="match status" value="1"/>
</dbReference>
<dbReference type="CDD" id="cd03443">
    <property type="entry name" value="PaaI_thioesterase"/>
    <property type="match status" value="1"/>
</dbReference>
<keyword evidence="2" id="KW-0378">Hydrolase</keyword>
<dbReference type="Proteomes" id="UP000765160">
    <property type="component" value="Unassembled WGS sequence"/>
</dbReference>
<dbReference type="RefSeq" id="WP_168049928.1">
    <property type="nucleotide sequence ID" value="NZ_JAATJR010000003.1"/>
</dbReference>
<dbReference type="Gene3D" id="3.10.129.10">
    <property type="entry name" value="Hotdog Thioesterase"/>
    <property type="match status" value="1"/>
</dbReference>
<evidence type="ECO:0000256" key="1">
    <source>
        <dbReference type="ARBA" id="ARBA00008324"/>
    </source>
</evidence>
<dbReference type="InterPro" id="IPR029069">
    <property type="entry name" value="HotDog_dom_sf"/>
</dbReference>
<dbReference type="SUPFAM" id="SSF54637">
    <property type="entry name" value="Thioesterase/thiol ester dehydrase-isomerase"/>
    <property type="match status" value="1"/>
</dbReference>
<gene>
    <name evidence="4" type="ORF">HB662_11945</name>
</gene>
<comment type="similarity">
    <text evidence="1">Belongs to the thioesterase PaaI family.</text>
</comment>
<evidence type="ECO:0000313" key="4">
    <source>
        <dbReference type="EMBL" id="NKE45491.1"/>
    </source>
</evidence>
<dbReference type="PANTHER" id="PTHR21660:SF1">
    <property type="entry name" value="ACYL-COENZYME A THIOESTERASE 13"/>
    <property type="match status" value="1"/>
</dbReference>
<reference evidence="4 5" key="1">
    <citation type="submission" date="2020-03" db="EMBL/GenBank/DDBJ databases">
        <title>Roseomonas selenitidurans sp. nov. isolated from soil.</title>
        <authorList>
            <person name="Liu H."/>
        </authorList>
    </citation>
    <scope>NUCLEOTIDE SEQUENCE [LARGE SCALE GENOMIC DNA]</scope>
    <source>
        <strain evidence="4 5">JCM 15073</strain>
    </source>
</reference>
<organism evidence="4 5">
    <name type="scientific">Falsiroseomonas frigidaquae</name>
    <dbReference type="NCBI Taxonomy" id="487318"/>
    <lineage>
        <taxon>Bacteria</taxon>
        <taxon>Pseudomonadati</taxon>
        <taxon>Pseudomonadota</taxon>
        <taxon>Alphaproteobacteria</taxon>
        <taxon>Acetobacterales</taxon>
        <taxon>Roseomonadaceae</taxon>
        <taxon>Falsiroseomonas</taxon>
    </lineage>
</organism>
<evidence type="ECO:0000313" key="5">
    <source>
        <dbReference type="Proteomes" id="UP000765160"/>
    </source>
</evidence>
<evidence type="ECO:0000259" key="3">
    <source>
        <dbReference type="Pfam" id="PF03061"/>
    </source>
</evidence>
<keyword evidence="5" id="KW-1185">Reference proteome</keyword>
<evidence type="ECO:0000256" key="2">
    <source>
        <dbReference type="ARBA" id="ARBA00022801"/>
    </source>
</evidence>
<feature type="domain" description="Thioesterase" evidence="3">
    <location>
        <begin position="57"/>
        <end position="129"/>
    </location>
</feature>
<protein>
    <submittedName>
        <fullName evidence="4">PaaI family thioesterase</fullName>
    </submittedName>
</protein>
<dbReference type="InterPro" id="IPR006683">
    <property type="entry name" value="Thioestr_dom"/>
</dbReference>
<name>A0ABX1EZH2_9PROT</name>
<sequence length="152" mass="15732">MAPVVPTTARDPDFRTRIEAAFAAQGLMATLGGRLVALEPGRCTIEADFAPGLTQHHGLFHAGVLTTLADNACGFAAMSLLPAGGEVLSVEFKVSFLRPASGLVAVARGEVVKPGRSLTFCRADVFVRDAAGTETLAASMMATMMAAAPEAR</sequence>
<dbReference type="InterPro" id="IPR039298">
    <property type="entry name" value="ACOT13"/>
</dbReference>
<dbReference type="Pfam" id="PF03061">
    <property type="entry name" value="4HBT"/>
    <property type="match status" value="1"/>
</dbReference>
<dbReference type="PANTHER" id="PTHR21660">
    <property type="entry name" value="THIOESTERASE SUPERFAMILY MEMBER-RELATED"/>
    <property type="match status" value="1"/>
</dbReference>
<dbReference type="InterPro" id="IPR003736">
    <property type="entry name" value="PAAI_dom"/>
</dbReference>
<proteinExistence type="inferred from homology"/>